<dbReference type="AlphaFoldDB" id="A0A2R7Y899"/>
<comment type="caution">
    <text evidence="5">Lacks conserved residue(s) required for the propagation of feature annotation.</text>
</comment>
<dbReference type="GO" id="GO:0046872">
    <property type="term" value="F:metal ion binding"/>
    <property type="evidence" value="ECO:0007669"/>
    <property type="project" value="UniProtKB-UniRule"/>
</dbReference>
<comment type="similarity">
    <text evidence="5">Belongs to the NAD kinase family.</text>
</comment>
<feature type="binding site" evidence="5">
    <location>
        <begin position="69"/>
        <end position="70"/>
    </location>
    <ligand>
        <name>NAD(+)</name>
        <dbReference type="ChEBI" id="CHEBI:57540"/>
    </ligand>
</feature>
<evidence type="ECO:0000313" key="7">
    <source>
        <dbReference type="Proteomes" id="UP000244066"/>
    </source>
</evidence>
<feature type="binding site" evidence="5">
    <location>
        <position position="236"/>
    </location>
    <ligand>
        <name>NAD(+)</name>
        <dbReference type="ChEBI" id="CHEBI:57540"/>
    </ligand>
</feature>
<dbReference type="EC" id="2.7.1.23" evidence="5"/>
<gene>
    <name evidence="5" type="primary">nadK</name>
    <name evidence="6" type="ORF">B9J98_02135</name>
</gene>
<organism evidence="6 7">
    <name type="scientific">Candidatus Terraquivivens tikiterensis</name>
    <dbReference type="NCBI Taxonomy" id="1980982"/>
    <lineage>
        <taxon>Archaea</taxon>
        <taxon>Nitrososphaerota</taxon>
        <taxon>Candidatus Wolframiiraptoraceae</taxon>
        <taxon>Candidatus Terraquivivens</taxon>
    </lineage>
</organism>
<comment type="function">
    <text evidence="5">Involved in the regulation of the intracellular balance of NAD and NADP, and is a key enzyme in the biosynthesis of NADP. Catalyzes specifically the phosphorylation on 2'-hydroxyl of the adenosine moiety of NAD to yield NADP.</text>
</comment>
<keyword evidence="5" id="KW-0963">Cytoplasm</keyword>
<dbReference type="PANTHER" id="PTHR20275">
    <property type="entry name" value="NAD KINASE"/>
    <property type="match status" value="1"/>
</dbReference>
<dbReference type="PANTHER" id="PTHR20275:SF0">
    <property type="entry name" value="NAD KINASE"/>
    <property type="match status" value="1"/>
</dbReference>
<dbReference type="InterPro" id="IPR017437">
    <property type="entry name" value="ATP-NAD_kinase_PpnK-typ_C"/>
</dbReference>
<evidence type="ECO:0000256" key="2">
    <source>
        <dbReference type="ARBA" id="ARBA00022777"/>
    </source>
</evidence>
<dbReference type="SUPFAM" id="SSF111331">
    <property type="entry name" value="NAD kinase/diacylglycerol kinase-like"/>
    <property type="match status" value="1"/>
</dbReference>
<keyword evidence="2 5" id="KW-0418">Kinase</keyword>
<dbReference type="Proteomes" id="UP000244066">
    <property type="component" value="Unassembled WGS sequence"/>
</dbReference>
<dbReference type="Gene3D" id="2.60.200.30">
    <property type="entry name" value="Probable inorganic polyphosphate/atp-NAD kinase, domain 2"/>
    <property type="match status" value="1"/>
</dbReference>
<dbReference type="GO" id="GO:0005737">
    <property type="term" value="C:cytoplasm"/>
    <property type="evidence" value="ECO:0007669"/>
    <property type="project" value="UniProtKB-SubCell"/>
</dbReference>
<evidence type="ECO:0000256" key="5">
    <source>
        <dbReference type="HAMAP-Rule" id="MF_00361"/>
    </source>
</evidence>
<feature type="binding site" evidence="5">
    <location>
        <position position="169"/>
    </location>
    <ligand>
        <name>NAD(+)</name>
        <dbReference type="ChEBI" id="CHEBI:57540"/>
    </ligand>
</feature>
<protein>
    <recommendedName>
        <fullName evidence="5">NAD kinase</fullName>
        <ecNumber evidence="5">2.7.1.23</ecNumber>
    </recommendedName>
    <alternativeName>
        <fullName evidence="5">ATP-dependent NAD kinase</fullName>
    </alternativeName>
</protein>
<feature type="binding site" evidence="5">
    <location>
        <position position="150"/>
    </location>
    <ligand>
        <name>NAD(+)</name>
        <dbReference type="ChEBI" id="CHEBI:57540"/>
    </ligand>
</feature>
<dbReference type="GO" id="GO:0003951">
    <property type="term" value="F:NAD+ kinase activity"/>
    <property type="evidence" value="ECO:0007669"/>
    <property type="project" value="UniProtKB-UniRule"/>
</dbReference>
<feature type="binding site" evidence="5">
    <location>
        <position position="177"/>
    </location>
    <ligand>
        <name>NAD(+)</name>
        <dbReference type="ChEBI" id="CHEBI:57540"/>
    </ligand>
</feature>
<dbReference type="InterPro" id="IPR017438">
    <property type="entry name" value="ATP-NAD_kinase_N"/>
</dbReference>
<reference evidence="6 7" key="1">
    <citation type="submission" date="2017-04" db="EMBL/GenBank/DDBJ databases">
        <title>Draft Aigarchaeota genome from a New Zealand hot spring.</title>
        <authorList>
            <person name="Reysenbach A.-L."/>
            <person name="Donaho J.A."/>
            <person name="Gerhart J."/>
            <person name="Kelley J.F."/>
            <person name="Kouba K."/>
            <person name="Podar M."/>
            <person name="Stott M."/>
        </authorList>
    </citation>
    <scope>NUCLEOTIDE SEQUENCE [LARGE SCALE GENOMIC DNA]</scope>
    <source>
        <strain evidence="6">NZ13_MG1</strain>
    </source>
</reference>
<comment type="subcellular location">
    <subcellularLocation>
        <location evidence="5">Cytoplasm</location>
    </subcellularLocation>
</comment>
<comment type="catalytic activity">
    <reaction evidence="5">
        <text>NAD(+) + ATP = ADP + NADP(+) + H(+)</text>
        <dbReference type="Rhea" id="RHEA:18629"/>
        <dbReference type="ChEBI" id="CHEBI:15378"/>
        <dbReference type="ChEBI" id="CHEBI:30616"/>
        <dbReference type="ChEBI" id="CHEBI:57540"/>
        <dbReference type="ChEBI" id="CHEBI:58349"/>
        <dbReference type="ChEBI" id="CHEBI:456216"/>
        <dbReference type="EC" id="2.7.1.23"/>
    </reaction>
</comment>
<comment type="caution">
    <text evidence="6">The sequence shown here is derived from an EMBL/GenBank/DDBJ whole genome shotgun (WGS) entry which is preliminary data.</text>
</comment>
<dbReference type="Pfam" id="PF01513">
    <property type="entry name" value="NAD_kinase"/>
    <property type="match status" value="1"/>
</dbReference>
<evidence type="ECO:0000256" key="1">
    <source>
        <dbReference type="ARBA" id="ARBA00022679"/>
    </source>
</evidence>
<keyword evidence="3 5" id="KW-0521">NADP</keyword>
<dbReference type="Gene3D" id="3.40.50.10330">
    <property type="entry name" value="Probable inorganic polyphosphate/atp-NAD kinase, domain 1"/>
    <property type="match status" value="1"/>
</dbReference>
<proteinExistence type="inferred from homology"/>
<dbReference type="GO" id="GO:0019674">
    <property type="term" value="P:NAD+ metabolic process"/>
    <property type="evidence" value="ECO:0007669"/>
    <property type="project" value="InterPro"/>
</dbReference>
<keyword evidence="1 5" id="KW-0808">Transferase</keyword>
<comment type="cofactor">
    <cofactor evidence="5">
        <name>a divalent metal cation</name>
        <dbReference type="ChEBI" id="CHEBI:60240"/>
    </cofactor>
</comment>
<dbReference type="InterPro" id="IPR002504">
    <property type="entry name" value="NADK"/>
</dbReference>
<dbReference type="HAMAP" id="MF_00361">
    <property type="entry name" value="NAD_kinase"/>
    <property type="match status" value="1"/>
</dbReference>
<keyword evidence="5" id="KW-0547">Nucleotide-binding</keyword>
<dbReference type="GO" id="GO:0006741">
    <property type="term" value="P:NADP+ biosynthetic process"/>
    <property type="evidence" value="ECO:0007669"/>
    <property type="project" value="UniProtKB-UniRule"/>
</dbReference>
<feature type="binding site" evidence="5">
    <location>
        <begin position="139"/>
        <end position="140"/>
    </location>
    <ligand>
        <name>NAD(+)</name>
        <dbReference type="ChEBI" id="CHEBI:57540"/>
    </ligand>
</feature>
<feature type="binding site" evidence="5">
    <location>
        <position position="74"/>
    </location>
    <ligand>
        <name>NAD(+)</name>
        <dbReference type="ChEBI" id="CHEBI:57540"/>
    </ligand>
</feature>
<keyword evidence="5" id="KW-0067">ATP-binding</keyword>
<dbReference type="InterPro" id="IPR016064">
    <property type="entry name" value="NAD/diacylglycerol_kinase_sf"/>
</dbReference>
<name>A0A2R7Y899_9ARCH</name>
<feature type="active site" description="Proton acceptor" evidence="5">
    <location>
        <position position="69"/>
    </location>
</feature>
<dbReference type="GO" id="GO:0005524">
    <property type="term" value="F:ATP binding"/>
    <property type="evidence" value="ECO:0007669"/>
    <property type="project" value="UniProtKB-KW"/>
</dbReference>
<evidence type="ECO:0000256" key="3">
    <source>
        <dbReference type="ARBA" id="ARBA00022857"/>
    </source>
</evidence>
<dbReference type="Pfam" id="PF20143">
    <property type="entry name" value="NAD_kinase_C"/>
    <property type="match status" value="1"/>
</dbReference>
<evidence type="ECO:0000313" key="6">
    <source>
        <dbReference type="EMBL" id="PUA33764.1"/>
    </source>
</evidence>
<keyword evidence="4 5" id="KW-0520">NAD</keyword>
<accession>A0A2R7Y899</accession>
<feature type="binding site" evidence="5">
    <location>
        <begin position="180"/>
        <end position="185"/>
    </location>
    <ligand>
        <name>NAD(+)</name>
        <dbReference type="ChEBI" id="CHEBI:57540"/>
    </ligand>
</feature>
<sequence>MAVWESKRQLIKKVAVVYTPRKAGAVEMVGELSKRLDVLGVESEAFDSERVMSAGVKISADLVIILGGDGTVLKGIHSLSDHRTPILGVNFGRGGYLSELSPDELLTVLDEVLKGSFAVEEVMKLSAFVGNRKLGDIVNEVYVSSESIGKVIDFEVVQGGDTLLDGVADGVIISTPLGSTAYAMSAGGPAVDHRLEVAVVVPVCPLTRMSPLVLPASRAITIRFKVPRVHVLIDGQIREVLNAGELAISKSEQTVRFVRVKRECSFARRLKKRLR</sequence>
<evidence type="ECO:0000256" key="4">
    <source>
        <dbReference type="ARBA" id="ARBA00023027"/>
    </source>
</evidence>
<dbReference type="EMBL" id="NDWU01000004">
    <property type="protein sequence ID" value="PUA33764.1"/>
    <property type="molecule type" value="Genomic_DNA"/>
</dbReference>